<dbReference type="AlphaFoldDB" id="A0A161KG64"/>
<dbReference type="PROSITE" id="PS51125">
    <property type="entry name" value="NHL"/>
    <property type="match status" value="2"/>
</dbReference>
<reference evidence="4" key="1">
    <citation type="submission" date="2015-10" db="EMBL/GenBank/DDBJ databases">
        <authorList>
            <person name="Gilbert D.G."/>
        </authorList>
    </citation>
    <scope>NUCLEOTIDE SEQUENCE</scope>
</reference>
<dbReference type="SUPFAM" id="SSF63829">
    <property type="entry name" value="Calcium-dependent phosphotriesterase"/>
    <property type="match status" value="1"/>
</dbReference>
<dbReference type="EMBL" id="FAXA01000427">
    <property type="protein sequence ID" value="CUV05601.1"/>
    <property type="molecule type" value="Genomic_DNA"/>
</dbReference>
<keyword evidence="3" id="KW-0325">Glycoprotein</keyword>
<dbReference type="InterPro" id="IPR001258">
    <property type="entry name" value="NHL_repeat"/>
</dbReference>
<keyword evidence="1" id="KW-0732">Signal</keyword>
<dbReference type="InterPro" id="IPR011042">
    <property type="entry name" value="6-blade_b-propeller_TolB-like"/>
</dbReference>
<evidence type="ECO:0000256" key="1">
    <source>
        <dbReference type="ARBA" id="ARBA00022729"/>
    </source>
</evidence>
<sequence>MPEVYGIGDFRYNFVENWAKLPGGMTFKECPGVAIDSQDNVFVLTRGEEPIIVLDRDGNYIRSFGKGHFSDDRTHGLYIAHDDSLLCADDGIHTIQKFSAAGDKLMEIGDRNNPKPRWSGEPFNRPTSAAIHPGNGDVYVSDGYGNSRIHVYTGEGEYKFSWGSPGIDAGQFIRPHNIAIDSNANVYVVDREAHRIQLFDTDGKFITMWSNIHRPDSMVLWGEHIYVGELNGMGGVDDAPGLGHRVSIFDLKGSLVSQFGDVNEGEGPGQFIAPHGIAVDSQGSIYVAEVSYTIRGSHMNPPKELRSLSKYTLAK</sequence>
<dbReference type="PANTHER" id="PTHR10680:SF38">
    <property type="entry name" value="BLL1368 PROTEIN"/>
    <property type="match status" value="1"/>
</dbReference>
<keyword evidence="4" id="KW-0560">Oxidoreductase</keyword>
<gene>
    <name evidence="4" type="ORF">MGWOODY_Clf2255</name>
</gene>
<name>A0A161KG64_9ZZZZ</name>
<keyword evidence="4" id="KW-0503">Monooxygenase</keyword>
<accession>A0A161KG64</accession>
<dbReference type="PANTHER" id="PTHR10680">
    <property type="entry name" value="PEPTIDYL-GLYCINE ALPHA-AMIDATING MONOOXYGENASE"/>
    <property type="match status" value="1"/>
</dbReference>
<dbReference type="Pfam" id="PF17170">
    <property type="entry name" value="DUF5128"/>
    <property type="match status" value="1"/>
</dbReference>
<organism evidence="4">
    <name type="scientific">hydrothermal vent metagenome</name>
    <dbReference type="NCBI Taxonomy" id="652676"/>
    <lineage>
        <taxon>unclassified sequences</taxon>
        <taxon>metagenomes</taxon>
        <taxon>ecological metagenomes</taxon>
    </lineage>
</organism>
<evidence type="ECO:0000256" key="2">
    <source>
        <dbReference type="ARBA" id="ARBA00022737"/>
    </source>
</evidence>
<dbReference type="EC" id="1.14.17.3" evidence="4"/>
<dbReference type="CDD" id="cd14958">
    <property type="entry name" value="NHL_PAL_like"/>
    <property type="match status" value="1"/>
</dbReference>
<evidence type="ECO:0000313" key="4">
    <source>
        <dbReference type="EMBL" id="CUV05601.1"/>
    </source>
</evidence>
<evidence type="ECO:0000256" key="3">
    <source>
        <dbReference type="ARBA" id="ARBA00023180"/>
    </source>
</evidence>
<proteinExistence type="predicted"/>
<dbReference type="Gene3D" id="2.120.10.30">
    <property type="entry name" value="TolB, C-terminal domain"/>
    <property type="match status" value="2"/>
</dbReference>
<protein>
    <submittedName>
        <fullName evidence="4">Peptidyl-glycine alpha-amidating monooxygenase</fullName>
        <ecNumber evidence="4">1.14.17.3</ecNumber>
    </submittedName>
</protein>
<dbReference type="GO" id="GO:0004504">
    <property type="term" value="F:peptidylglycine monooxygenase activity"/>
    <property type="evidence" value="ECO:0007669"/>
    <property type="project" value="UniProtKB-EC"/>
</dbReference>
<dbReference type="GO" id="GO:0005576">
    <property type="term" value="C:extracellular region"/>
    <property type="evidence" value="ECO:0007669"/>
    <property type="project" value="TreeGrafter"/>
</dbReference>
<keyword evidence="2" id="KW-0677">Repeat</keyword>